<keyword evidence="2" id="KW-1185">Reference proteome</keyword>
<reference evidence="1 2" key="1">
    <citation type="submission" date="2020-08" db="EMBL/GenBank/DDBJ databases">
        <authorList>
            <person name="Hejnol A."/>
        </authorList>
    </citation>
    <scope>NUCLEOTIDE SEQUENCE [LARGE SCALE GENOMIC DNA]</scope>
</reference>
<dbReference type="Proteomes" id="UP000549394">
    <property type="component" value="Unassembled WGS sequence"/>
</dbReference>
<sequence length="280" mass="32742">MNCAGDAASICEQIDKYVFKEQIDHRGSWKFYDETGLYESEDSQEVNTRSDIYLHKGDITRRIFFSRYNKLTHLVRDPRKNLLFTVNRQSGSILKLNLNDVKDGEKDTTHFPILTRIENAWHLSIYSNTDKRVVVCLSSIRFPPQTISYIEDDKILWKEEFHERILQTCVLNTFDIIAIKESSIIKLSGKNGRRMKMIRSGFEDFHSACGVCSVPNGGFLVSDEHNRRIYSFSNDLQMIKILHLDFKPTDIYISRQGELFIARGRRKPYVSMIYHLSQIR</sequence>
<proteinExistence type="predicted"/>
<dbReference type="EMBL" id="CAJFCJ010000005">
    <property type="protein sequence ID" value="CAD5114696.1"/>
    <property type="molecule type" value="Genomic_DNA"/>
</dbReference>
<dbReference type="SUPFAM" id="SSF50969">
    <property type="entry name" value="YVTN repeat-like/Quinoprotein amine dehydrogenase"/>
    <property type="match status" value="1"/>
</dbReference>
<gene>
    <name evidence="1" type="ORF">DGYR_LOCUS3521</name>
</gene>
<evidence type="ECO:0000313" key="1">
    <source>
        <dbReference type="EMBL" id="CAD5114696.1"/>
    </source>
</evidence>
<dbReference type="AlphaFoldDB" id="A0A7I8VEV4"/>
<dbReference type="InterPro" id="IPR011042">
    <property type="entry name" value="6-blade_b-propeller_TolB-like"/>
</dbReference>
<dbReference type="InterPro" id="IPR011044">
    <property type="entry name" value="Quino_amine_DH_bsu"/>
</dbReference>
<evidence type="ECO:0000313" key="2">
    <source>
        <dbReference type="Proteomes" id="UP000549394"/>
    </source>
</evidence>
<comment type="caution">
    <text evidence="1">The sequence shown here is derived from an EMBL/GenBank/DDBJ whole genome shotgun (WGS) entry which is preliminary data.</text>
</comment>
<accession>A0A7I8VEV4</accession>
<dbReference type="Gene3D" id="2.120.10.30">
    <property type="entry name" value="TolB, C-terminal domain"/>
    <property type="match status" value="1"/>
</dbReference>
<protein>
    <submittedName>
        <fullName evidence="1">Uncharacterized protein</fullName>
    </submittedName>
</protein>
<organism evidence="1 2">
    <name type="scientific">Dimorphilus gyrociliatus</name>
    <dbReference type="NCBI Taxonomy" id="2664684"/>
    <lineage>
        <taxon>Eukaryota</taxon>
        <taxon>Metazoa</taxon>
        <taxon>Spiralia</taxon>
        <taxon>Lophotrochozoa</taxon>
        <taxon>Annelida</taxon>
        <taxon>Polychaeta</taxon>
        <taxon>Polychaeta incertae sedis</taxon>
        <taxon>Dinophilidae</taxon>
        <taxon>Dimorphilus</taxon>
    </lineage>
</organism>
<name>A0A7I8VEV4_9ANNE</name>